<evidence type="ECO:0000313" key="2">
    <source>
        <dbReference type="EMBL" id="KAL1869947.1"/>
    </source>
</evidence>
<dbReference type="EMBL" id="JAWRVE010000039">
    <property type="protein sequence ID" value="KAL1869947.1"/>
    <property type="molecule type" value="Genomic_DNA"/>
</dbReference>
<name>A0ABR3X2K8_9PEZI</name>
<sequence>MISTLIFLVGIVTAVALNINPKSASVPIKDLNIMLAPNAMDTLQAHGLWALSAAGLSGAEPMFDDSFNATVENKKFEESGLDINSLVHIDVNSGYTKAVAGMAVAGGNTGIANVDVCAP</sequence>
<reference evidence="2 3" key="1">
    <citation type="journal article" date="2024" name="IMA Fungus">
        <title>IMA Genome - F19 : A genome assembly and annotation guide to empower mycologists, including annotated draft genome sequences of Ceratocystis pirilliformis, Diaporthe australafricana, Fusarium ophioides, Paecilomyces lecythidis, and Sporothrix stenoceras.</title>
        <authorList>
            <person name="Aylward J."/>
            <person name="Wilson A.M."/>
            <person name="Visagie C.M."/>
            <person name="Spraker J."/>
            <person name="Barnes I."/>
            <person name="Buitendag C."/>
            <person name="Ceriani C."/>
            <person name="Del Mar Angel L."/>
            <person name="du Plessis D."/>
            <person name="Fuchs T."/>
            <person name="Gasser K."/>
            <person name="Kramer D."/>
            <person name="Li W."/>
            <person name="Munsamy K."/>
            <person name="Piso A."/>
            <person name="Price J.L."/>
            <person name="Sonnekus B."/>
            <person name="Thomas C."/>
            <person name="van der Nest A."/>
            <person name="van Dijk A."/>
            <person name="van Heerden A."/>
            <person name="van Vuuren N."/>
            <person name="Yilmaz N."/>
            <person name="Duong T.A."/>
            <person name="van der Merwe N.A."/>
            <person name="Wingfield M.J."/>
            <person name="Wingfield B.D."/>
        </authorList>
    </citation>
    <scope>NUCLEOTIDE SEQUENCE [LARGE SCALE GENOMIC DNA]</scope>
    <source>
        <strain evidence="2 3">CMW 18300</strain>
    </source>
</reference>
<evidence type="ECO:0000313" key="3">
    <source>
        <dbReference type="Proteomes" id="UP001583177"/>
    </source>
</evidence>
<keyword evidence="3" id="KW-1185">Reference proteome</keyword>
<protein>
    <submittedName>
        <fullName evidence="2">Uncharacterized protein</fullName>
    </submittedName>
</protein>
<organism evidence="2 3">
    <name type="scientific">Diaporthe australafricana</name>
    <dbReference type="NCBI Taxonomy" id="127596"/>
    <lineage>
        <taxon>Eukaryota</taxon>
        <taxon>Fungi</taxon>
        <taxon>Dikarya</taxon>
        <taxon>Ascomycota</taxon>
        <taxon>Pezizomycotina</taxon>
        <taxon>Sordariomycetes</taxon>
        <taxon>Sordariomycetidae</taxon>
        <taxon>Diaporthales</taxon>
        <taxon>Diaporthaceae</taxon>
        <taxon>Diaporthe</taxon>
    </lineage>
</organism>
<comment type="caution">
    <text evidence="2">The sequence shown here is derived from an EMBL/GenBank/DDBJ whole genome shotgun (WGS) entry which is preliminary data.</text>
</comment>
<gene>
    <name evidence="2" type="ORF">Daus18300_005408</name>
</gene>
<keyword evidence="1" id="KW-0732">Signal</keyword>
<feature type="chain" id="PRO_5045673932" evidence="1">
    <location>
        <begin position="17"/>
        <end position="119"/>
    </location>
</feature>
<proteinExistence type="predicted"/>
<accession>A0ABR3X2K8</accession>
<evidence type="ECO:0000256" key="1">
    <source>
        <dbReference type="SAM" id="SignalP"/>
    </source>
</evidence>
<feature type="signal peptide" evidence="1">
    <location>
        <begin position="1"/>
        <end position="16"/>
    </location>
</feature>
<dbReference type="Proteomes" id="UP001583177">
    <property type="component" value="Unassembled WGS sequence"/>
</dbReference>